<accession>A0A5P8WAT3</accession>
<dbReference type="Proteomes" id="UP000326678">
    <property type="component" value="Chromosome Gxm2"/>
</dbReference>
<organism evidence="1 2">
    <name type="scientific">Nostoc sphaeroides CCNUC1</name>
    <dbReference type="NCBI Taxonomy" id="2653204"/>
    <lineage>
        <taxon>Bacteria</taxon>
        <taxon>Bacillati</taxon>
        <taxon>Cyanobacteriota</taxon>
        <taxon>Cyanophyceae</taxon>
        <taxon>Nostocales</taxon>
        <taxon>Nostocaceae</taxon>
        <taxon>Nostoc</taxon>
    </lineage>
</organism>
<dbReference type="KEGG" id="nsh:GXM_07284"/>
<name>A0A5P8WAT3_9NOSO</name>
<dbReference type="AlphaFoldDB" id="A0A5P8WAT3"/>
<gene>
    <name evidence="1" type="ORF">GXM_07284</name>
</gene>
<keyword evidence="1" id="KW-0547">Nucleotide-binding</keyword>
<reference evidence="1 2" key="1">
    <citation type="submission" date="2019-10" db="EMBL/GenBank/DDBJ databases">
        <title>Genomic and transcriptomic insights into the perfect genentic adaptation of a filamentous nitrogen-fixing cyanobacterium to rice fields.</title>
        <authorList>
            <person name="Chen Z."/>
        </authorList>
    </citation>
    <scope>NUCLEOTIDE SEQUENCE [LARGE SCALE GENOMIC DNA]</scope>
    <source>
        <strain evidence="1">CCNUC1</strain>
    </source>
</reference>
<proteinExistence type="predicted"/>
<dbReference type="EMBL" id="CP045227">
    <property type="protein sequence ID" value="QFS49790.1"/>
    <property type="molecule type" value="Genomic_DNA"/>
</dbReference>
<keyword evidence="1" id="KW-0067">ATP-binding</keyword>
<evidence type="ECO:0000313" key="1">
    <source>
        <dbReference type="EMBL" id="QFS49790.1"/>
    </source>
</evidence>
<evidence type="ECO:0000313" key="2">
    <source>
        <dbReference type="Proteomes" id="UP000326678"/>
    </source>
</evidence>
<keyword evidence="2" id="KW-1185">Reference proteome</keyword>
<protein>
    <submittedName>
        <fullName evidence="1">ATP-binding protein</fullName>
    </submittedName>
</protein>
<dbReference type="RefSeq" id="WP_225892683.1">
    <property type="nucleotide sequence ID" value="NZ_CP045227.1"/>
</dbReference>
<sequence>MKSSFDYLEDLLADNYPIVACESPLQERHRLLTRITTYCQQAGKKAYIWSLSEDSIKELAVSAEENLVLREFDEYK</sequence>
<dbReference type="GO" id="GO:0005524">
    <property type="term" value="F:ATP binding"/>
    <property type="evidence" value="ECO:0007669"/>
    <property type="project" value="UniProtKB-KW"/>
</dbReference>